<gene>
    <name evidence="3" type="ordered locus">Mflv_1498</name>
</gene>
<evidence type="ECO:0000256" key="1">
    <source>
        <dbReference type="ARBA" id="ARBA00022676"/>
    </source>
</evidence>
<dbReference type="eggNOG" id="COG0438">
    <property type="taxonomic scope" value="Bacteria"/>
</dbReference>
<protein>
    <submittedName>
        <fullName evidence="3">Glycosyl transferase, group 1</fullName>
    </submittedName>
</protein>
<keyword evidence="1" id="KW-0328">Glycosyltransferase</keyword>
<dbReference type="OrthoDB" id="9771846at2"/>
<evidence type="ECO:0000256" key="2">
    <source>
        <dbReference type="ARBA" id="ARBA00022679"/>
    </source>
</evidence>
<accession>A4T5F8</accession>
<dbReference type="STRING" id="350054.Mflv_1498"/>
<dbReference type="EMBL" id="CP000656">
    <property type="protein sequence ID" value="ABP43980.1"/>
    <property type="molecule type" value="Genomic_DNA"/>
</dbReference>
<sequence length="392" mass="41917">MLVELSPSGGLFQFAFELGSALAACGQQVELWTGPRPELESSQPGFTVRPVLPTWHPGDTGVHSRAFRLARRGIRAVQLIFAWMVLSVRLLVARPRAVLWSQWRFTFEPMFVVALSALLRSATLGLIAHEPVPRSDAKDTSTAKGGEMLTRTFRAAWQRLDVVFVLGPRTRDLAVSYWQPRCPVHVIPHGAEPGVRGGTAVRPVADTGPVVLFFGVWAKYKGIEVLLEAFDRVRAEMPESQLVLAGDVGADVDLASVLDRAGRIGNVDARPGYVAIEDVPALFDAARVVAVPYIRATQSGVAHLAFTFGRPVVASNIGDLPEVIQDGVTGLLVDPEDVGGLTAAILTLLRDVSFAARLGAAGERSVSDAWSVAAARVRDALAAAETGAGQGH</sequence>
<dbReference type="AlphaFoldDB" id="A4T5F8"/>
<dbReference type="KEGG" id="mgi:Mflv_1498"/>
<dbReference type="Gene3D" id="3.40.50.2000">
    <property type="entry name" value="Glycogen Phosphorylase B"/>
    <property type="match status" value="2"/>
</dbReference>
<dbReference type="GO" id="GO:0016757">
    <property type="term" value="F:glycosyltransferase activity"/>
    <property type="evidence" value="ECO:0007669"/>
    <property type="project" value="UniProtKB-KW"/>
</dbReference>
<dbReference type="PANTHER" id="PTHR12526:SF510">
    <property type="entry name" value="D-INOSITOL 3-PHOSPHATE GLYCOSYLTRANSFERASE"/>
    <property type="match status" value="1"/>
</dbReference>
<evidence type="ECO:0000313" key="3">
    <source>
        <dbReference type="EMBL" id="ABP43980.1"/>
    </source>
</evidence>
<organism evidence="3">
    <name type="scientific">Mycolicibacterium gilvum (strain PYR-GCK)</name>
    <name type="common">Mycobacterium gilvum (strain PYR-GCK)</name>
    <dbReference type="NCBI Taxonomy" id="350054"/>
    <lineage>
        <taxon>Bacteria</taxon>
        <taxon>Bacillati</taxon>
        <taxon>Actinomycetota</taxon>
        <taxon>Actinomycetes</taxon>
        <taxon>Mycobacteriales</taxon>
        <taxon>Mycobacteriaceae</taxon>
        <taxon>Mycolicibacterium</taxon>
    </lineage>
</organism>
<name>A4T5F8_MYCGI</name>
<dbReference type="CDD" id="cd03801">
    <property type="entry name" value="GT4_PimA-like"/>
    <property type="match status" value="1"/>
</dbReference>
<reference evidence="3" key="2">
    <citation type="journal article" date="2013" name="PLoS ONE">
        <title>A Gene Expression Study of the Activities of Aromatic Ring-Cleavage Dioxygenases in Mycobacterium gilvum PYR-GCK to Changes in Salinity and pH during Pyrene Degradation.</title>
        <authorList>
            <person name="Badejo A.C."/>
            <person name="Badejo A.O."/>
            <person name="Shin K.H."/>
            <person name="Chai Y.G."/>
        </authorList>
    </citation>
    <scope>NUCLEOTIDE SEQUENCE [LARGE SCALE GENOMIC DNA]</scope>
    <source>
        <strain evidence="3">PYR-GCK</strain>
    </source>
</reference>
<dbReference type="PANTHER" id="PTHR12526">
    <property type="entry name" value="GLYCOSYLTRANSFERASE"/>
    <property type="match status" value="1"/>
</dbReference>
<reference evidence="3" key="1">
    <citation type="submission" date="2007-04" db="EMBL/GenBank/DDBJ databases">
        <authorList>
            <consortium name="US DOE Joint Genome Institute"/>
            <person name="Copeland A."/>
            <person name="Lucas S."/>
            <person name="Lapidus A."/>
            <person name="Barry K."/>
            <person name="Detter J.C."/>
            <person name="Glavina del Rio T."/>
            <person name="Hammon N."/>
            <person name="Israni S."/>
            <person name="Dalin E."/>
            <person name="Tice H."/>
            <person name="Pitluck S."/>
            <person name="Chain P."/>
            <person name="Malfatti S."/>
            <person name="Shin M."/>
            <person name="Vergez L."/>
            <person name="Schmutz J."/>
            <person name="Larimer F."/>
            <person name="Land M."/>
            <person name="Hauser L."/>
            <person name="Kyrpides N."/>
            <person name="Mikhailova N."/>
            <person name="Miller C."/>
            <person name="Richardson P."/>
        </authorList>
    </citation>
    <scope>NUCLEOTIDE SEQUENCE</scope>
    <source>
        <strain evidence="3">PYR-GCK</strain>
    </source>
</reference>
<dbReference type="HOGENOM" id="CLU_009583_6_2_11"/>
<dbReference type="Pfam" id="PF13692">
    <property type="entry name" value="Glyco_trans_1_4"/>
    <property type="match status" value="1"/>
</dbReference>
<dbReference type="SUPFAM" id="SSF53756">
    <property type="entry name" value="UDP-Glycosyltransferase/glycogen phosphorylase"/>
    <property type="match status" value="1"/>
</dbReference>
<keyword evidence="2 3" id="KW-0808">Transferase</keyword>
<dbReference type="CAZy" id="GT4">
    <property type="family name" value="Glycosyltransferase Family 4"/>
</dbReference>
<proteinExistence type="predicted"/>